<gene>
    <name evidence="2" type="ORF">IPO85_08740</name>
</gene>
<accession>A0A9D7XHD5</accession>
<feature type="transmembrane region" description="Helical" evidence="1">
    <location>
        <begin position="31"/>
        <end position="53"/>
    </location>
</feature>
<reference evidence="2 3" key="1">
    <citation type="submission" date="2020-10" db="EMBL/GenBank/DDBJ databases">
        <title>Connecting structure to function with the recovery of over 1000 high-quality activated sludge metagenome-assembled genomes encoding full-length rRNA genes using long-read sequencing.</title>
        <authorList>
            <person name="Singleton C.M."/>
            <person name="Petriglieri F."/>
            <person name="Kristensen J.M."/>
            <person name="Kirkegaard R.H."/>
            <person name="Michaelsen T.Y."/>
            <person name="Andersen M.H."/>
            <person name="Karst S.M."/>
            <person name="Dueholm M.S."/>
            <person name="Nielsen P.H."/>
            <person name="Albertsen M."/>
        </authorList>
    </citation>
    <scope>NUCLEOTIDE SEQUENCE [LARGE SCALE GENOMIC DNA]</scope>
    <source>
        <strain evidence="2">Ribe_18-Q3-R11-54_BAT3C.373</strain>
    </source>
</reference>
<evidence type="ECO:0000313" key="2">
    <source>
        <dbReference type="EMBL" id="MBK9717583.1"/>
    </source>
</evidence>
<keyword evidence="1" id="KW-1133">Transmembrane helix</keyword>
<comment type="caution">
    <text evidence="2">The sequence shown here is derived from an EMBL/GenBank/DDBJ whole genome shotgun (WGS) entry which is preliminary data.</text>
</comment>
<evidence type="ECO:0000313" key="3">
    <source>
        <dbReference type="Proteomes" id="UP000808349"/>
    </source>
</evidence>
<dbReference type="AlphaFoldDB" id="A0A9D7XHD5"/>
<sequence>MLITAYGICSLLLTIIITANGGFNWISGNTIIRNVLVALLWLGMVAGVIYCTLKPEYHKIYQLIGFARLFSHVISYGAIWLPLLMLIPYYFLLKPEWQSTITPNLVKILLVFASALGFLILTTPKLILKSYKKFDENELAFNKAMDNINSYTAVMSLLYYTGKSYDEQIRNAAMTKIKACTNLEEELIDILEKNRTAYDVFNFLDDNKVDHPERFIEPIIKNLSNINKEMHESITDPYSSIYDIEVLLRVLEGQFKGSTSKFKPHILKLQEILETPPSKNRVYADTEKSNQTLYKNREEVKNWLARH</sequence>
<protein>
    <submittedName>
        <fullName evidence="2">Uncharacterized protein</fullName>
    </submittedName>
</protein>
<feature type="transmembrane region" description="Helical" evidence="1">
    <location>
        <begin position="105"/>
        <end position="123"/>
    </location>
</feature>
<dbReference type="Proteomes" id="UP000808349">
    <property type="component" value="Unassembled WGS sequence"/>
</dbReference>
<dbReference type="EMBL" id="JADKFW010000005">
    <property type="protein sequence ID" value="MBK9717583.1"/>
    <property type="molecule type" value="Genomic_DNA"/>
</dbReference>
<keyword evidence="1" id="KW-0812">Transmembrane</keyword>
<keyword evidence="1" id="KW-0472">Membrane</keyword>
<name>A0A9D7XHD5_9BACT</name>
<evidence type="ECO:0000256" key="1">
    <source>
        <dbReference type="SAM" id="Phobius"/>
    </source>
</evidence>
<feature type="transmembrane region" description="Helical" evidence="1">
    <location>
        <begin position="73"/>
        <end position="93"/>
    </location>
</feature>
<organism evidence="2 3">
    <name type="scientific">Candidatus Defluviibacterium haderslevense</name>
    <dbReference type="NCBI Taxonomy" id="2981993"/>
    <lineage>
        <taxon>Bacteria</taxon>
        <taxon>Pseudomonadati</taxon>
        <taxon>Bacteroidota</taxon>
        <taxon>Saprospiria</taxon>
        <taxon>Saprospirales</taxon>
        <taxon>Saprospiraceae</taxon>
        <taxon>Candidatus Defluviibacterium</taxon>
    </lineage>
</organism>
<proteinExistence type="predicted"/>